<dbReference type="InterPro" id="IPR032012">
    <property type="entry name" value="SCAB-ABD"/>
</dbReference>
<accession>A0A5D2WLZ7</accession>
<evidence type="ECO:0000259" key="3">
    <source>
        <dbReference type="Pfam" id="PF16711"/>
    </source>
</evidence>
<dbReference type="InterPro" id="IPR039640">
    <property type="entry name" value="SCAB"/>
</dbReference>
<dbReference type="Gene3D" id="1.20.5.440">
    <property type="entry name" value="ATP synthase delta/epsilon subunit, C-terminal domain"/>
    <property type="match status" value="1"/>
</dbReference>
<keyword evidence="1" id="KW-0175">Coiled coil</keyword>
<dbReference type="EMBL" id="CM017648">
    <property type="protein sequence ID" value="TYJ02785.1"/>
    <property type="molecule type" value="Genomic_DNA"/>
</dbReference>
<dbReference type="Pfam" id="PF17684">
    <property type="entry name" value="SCAB-PH"/>
    <property type="match status" value="1"/>
</dbReference>
<dbReference type="PANTHER" id="PTHR31172:SF3">
    <property type="entry name" value="STOMATAL CLOSURE-RELATED ACTIN-BINDING PROTEIN 1"/>
    <property type="match status" value="1"/>
</dbReference>
<evidence type="ECO:0000259" key="5">
    <source>
        <dbReference type="Pfam" id="PF17684"/>
    </source>
</evidence>
<sequence length="496" mass="55063">MTRISRTFGDTMQKEAVPAVSANVIFASTSSRFPSYRIGSNNQIIDAKENPKVLSMKEVVARETALLLEQQQRLSVRDLASKFEKGLAAATKLSEEAKLREAASLEKHVLLKKLRDALESLKGRVAGRNKDDVVEAISMVEALAVQLTQREGELIQEKAEVKKLANFLKQASQDAKKLVDEERAFARAEIENARAAVQRVEEALQEHEKMSRATGKQDLEELMKEVQEARRIIMLHQPSKVMDMEHELRALRIQLAEKSKRSLLLQKELARSKGVKDNLSNLFELDGAETLGSYLKIKPCSDIAPELSKCSIQWYRVSSEGGKKELISGACKSVYAPEPFDVGRSLQAEIIYDGQLIKLTTTGAIDPAAGLGNYVEALVRKHDVEFNVIVTQMNGVDQPSESIHVLHVGKMRMKLRKGKTAIAKEYYSSAMQLCGVRGGGNAAAQALFWLAKKGFSVVLAFESERDRNAAIMLARRFAFDCNIMLAGPDDRTSLET</sequence>
<feature type="domain" description="Stomatal closure-related actin-binding protein PH" evidence="5">
    <location>
        <begin position="383"/>
        <end position="490"/>
    </location>
</feature>
<name>A0A5D2WLZ7_GOSMU</name>
<evidence type="ECO:0008006" key="8">
    <source>
        <dbReference type="Google" id="ProtNLM"/>
    </source>
</evidence>
<dbReference type="Pfam" id="PF16711">
    <property type="entry name" value="SCAB-ABD"/>
    <property type="match status" value="1"/>
</dbReference>
<dbReference type="PANTHER" id="PTHR31172">
    <property type="entry name" value="STOMATAL CLOSURE-RELATED ACTIN-BINDING PROTEIN 1"/>
    <property type="match status" value="1"/>
</dbReference>
<dbReference type="GO" id="GO:0010119">
    <property type="term" value="P:regulation of stomatal movement"/>
    <property type="evidence" value="ECO:0007669"/>
    <property type="project" value="InterPro"/>
</dbReference>
<evidence type="ECO:0000259" key="4">
    <source>
        <dbReference type="Pfam" id="PF16712"/>
    </source>
</evidence>
<feature type="domain" description="Stomatal closure-related actin-binding protein coiled-coil" evidence="4">
    <location>
        <begin position="102"/>
        <end position="269"/>
    </location>
</feature>
<protein>
    <recommendedName>
        <fullName evidence="8">Stomatal closure-related actin-binding protein coiled-coil domain-containing protein</fullName>
    </recommendedName>
</protein>
<dbReference type="Gene3D" id="2.60.40.2700">
    <property type="match status" value="1"/>
</dbReference>
<dbReference type="InterPro" id="IPR041144">
    <property type="entry name" value="SCAB-PH"/>
</dbReference>
<keyword evidence="7" id="KW-1185">Reference proteome</keyword>
<proteinExistence type="predicted"/>
<organism evidence="6 7">
    <name type="scientific">Gossypium mustelinum</name>
    <name type="common">Cotton</name>
    <name type="synonym">Gossypium caicoense</name>
    <dbReference type="NCBI Taxonomy" id="34275"/>
    <lineage>
        <taxon>Eukaryota</taxon>
        <taxon>Viridiplantae</taxon>
        <taxon>Streptophyta</taxon>
        <taxon>Embryophyta</taxon>
        <taxon>Tracheophyta</taxon>
        <taxon>Spermatophyta</taxon>
        <taxon>Magnoliopsida</taxon>
        <taxon>eudicotyledons</taxon>
        <taxon>Gunneridae</taxon>
        <taxon>Pentapetalae</taxon>
        <taxon>rosids</taxon>
        <taxon>malvids</taxon>
        <taxon>Malvales</taxon>
        <taxon>Malvaceae</taxon>
        <taxon>Malvoideae</taxon>
        <taxon>Gossypium</taxon>
    </lineage>
</organism>
<dbReference type="Proteomes" id="UP000323597">
    <property type="component" value="Chromosome A13"/>
</dbReference>
<dbReference type="InterPro" id="IPR032015">
    <property type="entry name" value="SCAB-Ig"/>
</dbReference>
<dbReference type="Gene3D" id="2.30.29.140">
    <property type="match status" value="1"/>
</dbReference>
<dbReference type="CDD" id="cd13232">
    <property type="entry name" value="Ig-PH_SCAB1"/>
    <property type="match status" value="1"/>
</dbReference>
<dbReference type="GO" id="GO:0003779">
    <property type="term" value="F:actin binding"/>
    <property type="evidence" value="ECO:0007669"/>
    <property type="project" value="InterPro"/>
</dbReference>
<dbReference type="Pfam" id="PF16709">
    <property type="entry name" value="SCAB-Ig"/>
    <property type="match status" value="1"/>
</dbReference>
<dbReference type="Pfam" id="PF16712">
    <property type="entry name" value="SCAB_CC"/>
    <property type="match status" value="1"/>
</dbReference>
<feature type="domain" description="Stomatal closure-related actin-binding protein actin-binding" evidence="3">
    <location>
        <begin position="56"/>
        <end position="98"/>
    </location>
</feature>
<dbReference type="GO" id="GO:0007015">
    <property type="term" value="P:actin filament organization"/>
    <property type="evidence" value="ECO:0007669"/>
    <property type="project" value="InterPro"/>
</dbReference>
<gene>
    <name evidence="6" type="ORF">E1A91_A13G253600v1</name>
</gene>
<evidence type="ECO:0000256" key="1">
    <source>
        <dbReference type="SAM" id="Coils"/>
    </source>
</evidence>
<reference evidence="6 7" key="1">
    <citation type="submission" date="2019-07" db="EMBL/GenBank/DDBJ databases">
        <title>WGS assembly of Gossypium mustelinum.</title>
        <authorList>
            <person name="Chen Z.J."/>
            <person name="Sreedasyam A."/>
            <person name="Ando A."/>
            <person name="Song Q."/>
            <person name="De L."/>
            <person name="Hulse-Kemp A."/>
            <person name="Ding M."/>
            <person name="Ye W."/>
            <person name="Kirkbride R."/>
            <person name="Jenkins J."/>
            <person name="Plott C."/>
            <person name="Lovell J."/>
            <person name="Lin Y.-M."/>
            <person name="Vaughn R."/>
            <person name="Liu B."/>
            <person name="Li W."/>
            <person name="Simpson S."/>
            <person name="Scheffler B."/>
            <person name="Saski C."/>
            <person name="Grover C."/>
            <person name="Hu G."/>
            <person name="Conover J."/>
            <person name="Carlson J."/>
            <person name="Shu S."/>
            <person name="Boston L."/>
            <person name="Williams M."/>
            <person name="Peterson D."/>
            <person name="Mcgee K."/>
            <person name="Jones D."/>
            <person name="Wendel J."/>
            <person name="Stelly D."/>
            <person name="Grimwood J."/>
            <person name="Schmutz J."/>
        </authorList>
    </citation>
    <scope>NUCLEOTIDE SEQUENCE [LARGE SCALE GENOMIC DNA]</scope>
    <source>
        <strain evidence="6">1408120.09</strain>
    </source>
</reference>
<dbReference type="InterPro" id="IPR032009">
    <property type="entry name" value="SCAB_CC"/>
</dbReference>
<evidence type="ECO:0000313" key="6">
    <source>
        <dbReference type="EMBL" id="TYJ02785.1"/>
    </source>
</evidence>
<feature type="domain" description="Stomatal closure-related actin-binding protein Ig" evidence="2">
    <location>
        <begin position="283"/>
        <end position="380"/>
    </location>
</feature>
<feature type="coiled-coil region" evidence="1">
    <location>
        <begin position="176"/>
        <end position="261"/>
    </location>
</feature>
<evidence type="ECO:0000259" key="2">
    <source>
        <dbReference type="Pfam" id="PF16709"/>
    </source>
</evidence>
<evidence type="ECO:0000313" key="7">
    <source>
        <dbReference type="Proteomes" id="UP000323597"/>
    </source>
</evidence>
<dbReference type="AlphaFoldDB" id="A0A5D2WLZ7"/>